<keyword evidence="10" id="KW-1185">Reference proteome</keyword>
<dbReference type="AlphaFoldDB" id="A0A8K0SEU4"/>
<proteinExistence type="inferred from homology"/>
<dbReference type="InterPro" id="IPR049326">
    <property type="entry name" value="Rhodopsin_dom_fungi"/>
</dbReference>
<dbReference type="OrthoDB" id="3903189at2759"/>
<organism evidence="9 10">
    <name type="scientific">Stachybotrys elegans</name>
    <dbReference type="NCBI Taxonomy" id="80388"/>
    <lineage>
        <taxon>Eukaryota</taxon>
        <taxon>Fungi</taxon>
        <taxon>Dikarya</taxon>
        <taxon>Ascomycota</taxon>
        <taxon>Pezizomycotina</taxon>
        <taxon>Sordariomycetes</taxon>
        <taxon>Hypocreomycetidae</taxon>
        <taxon>Hypocreales</taxon>
        <taxon>Stachybotryaceae</taxon>
        <taxon>Stachybotrys</taxon>
    </lineage>
</organism>
<feature type="domain" description="Rhodopsin" evidence="8">
    <location>
        <begin position="21"/>
        <end position="263"/>
    </location>
</feature>
<evidence type="ECO:0000256" key="7">
    <source>
        <dbReference type="SAM" id="Phobius"/>
    </source>
</evidence>
<dbReference type="Pfam" id="PF20684">
    <property type="entry name" value="Fung_rhodopsin"/>
    <property type="match status" value="1"/>
</dbReference>
<keyword evidence="2 7" id="KW-0812">Transmembrane</keyword>
<evidence type="ECO:0000256" key="2">
    <source>
        <dbReference type="ARBA" id="ARBA00022692"/>
    </source>
</evidence>
<protein>
    <recommendedName>
        <fullName evidence="8">Rhodopsin domain-containing protein</fullName>
    </recommendedName>
</protein>
<dbReference type="GO" id="GO:0016020">
    <property type="term" value="C:membrane"/>
    <property type="evidence" value="ECO:0007669"/>
    <property type="project" value="UniProtKB-SubCell"/>
</dbReference>
<reference evidence="9" key="1">
    <citation type="journal article" date="2021" name="Nat. Commun.">
        <title>Genetic determinants of endophytism in the Arabidopsis root mycobiome.</title>
        <authorList>
            <person name="Mesny F."/>
            <person name="Miyauchi S."/>
            <person name="Thiergart T."/>
            <person name="Pickel B."/>
            <person name="Atanasova L."/>
            <person name="Karlsson M."/>
            <person name="Huettel B."/>
            <person name="Barry K.W."/>
            <person name="Haridas S."/>
            <person name="Chen C."/>
            <person name="Bauer D."/>
            <person name="Andreopoulos W."/>
            <person name="Pangilinan J."/>
            <person name="LaButti K."/>
            <person name="Riley R."/>
            <person name="Lipzen A."/>
            <person name="Clum A."/>
            <person name="Drula E."/>
            <person name="Henrissat B."/>
            <person name="Kohler A."/>
            <person name="Grigoriev I.V."/>
            <person name="Martin F.M."/>
            <person name="Hacquard S."/>
        </authorList>
    </citation>
    <scope>NUCLEOTIDE SEQUENCE</scope>
    <source>
        <strain evidence="9">MPI-CAGE-CH-0235</strain>
    </source>
</reference>
<sequence length="395" mass="44253">MSAFATESWTWYGITWVVVLARMTSRILLQGSIFKLQADDALMMLAMVCDTVLMVSINIVATTSSNLIDPNDHAELTPENIKTREFGSKMVLVTEQMQIITIWTVKACLLLMYNRLTMSLRQNLAVKIVAGYTVVSLVVMEILYLGVWCRPFEQYWAVPPDNVQCSAATNHLITNTVFNISSDILIILIPMPIFLQSRIDLKKKFILCSVFALGGFTILCAILNKYYSFTMPFGSEWTAWYVRESSTALITANLPMTWTLFRRMFNLRSFAGSSNDRYGTRTTSRFQSLGRSKNNRSAAQSAMRSTHRPDGKEVDPADSQEEINRQYGIPLRIYQKNEVEVRSSPANNDDGRSSSSLSIHEGVVTTVVGGSRAKDSNAETSSERSTAGIVRVTSF</sequence>
<evidence type="ECO:0000259" key="8">
    <source>
        <dbReference type="Pfam" id="PF20684"/>
    </source>
</evidence>
<evidence type="ECO:0000256" key="6">
    <source>
        <dbReference type="SAM" id="MobiDB-lite"/>
    </source>
</evidence>
<evidence type="ECO:0000256" key="3">
    <source>
        <dbReference type="ARBA" id="ARBA00022989"/>
    </source>
</evidence>
<dbReference type="PANTHER" id="PTHR33048">
    <property type="entry name" value="PTH11-LIKE INTEGRAL MEMBRANE PROTEIN (AFU_ORTHOLOGUE AFUA_5G11245)"/>
    <property type="match status" value="1"/>
</dbReference>
<feature type="transmembrane region" description="Helical" evidence="7">
    <location>
        <begin position="239"/>
        <end position="261"/>
    </location>
</feature>
<feature type="transmembrane region" description="Helical" evidence="7">
    <location>
        <begin position="12"/>
        <end position="29"/>
    </location>
</feature>
<dbReference type="InterPro" id="IPR052337">
    <property type="entry name" value="SAT4-like"/>
</dbReference>
<evidence type="ECO:0000256" key="4">
    <source>
        <dbReference type="ARBA" id="ARBA00023136"/>
    </source>
</evidence>
<feature type="transmembrane region" description="Helical" evidence="7">
    <location>
        <begin position="125"/>
        <end position="147"/>
    </location>
</feature>
<feature type="transmembrane region" description="Helical" evidence="7">
    <location>
        <begin position="176"/>
        <end position="195"/>
    </location>
</feature>
<dbReference type="Proteomes" id="UP000813444">
    <property type="component" value="Unassembled WGS sequence"/>
</dbReference>
<evidence type="ECO:0000256" key="5">
    <source>
        <dbReference type="ARBA" id="ARBA00038359"/>
    </source>
</evidence>
<accession>A0A8K0SEU4</accession>
<dbReference type="PANTHER" id="PTHR33048:SF110">
    <property type="entry name" value="UBID FAMILY DECARBOXYLASE"/>
    <property type="match status" value="1"/>
</dbReference>
<feature type="transmembrane region" description="Helical" evidence="7">
    <location>
        <begin position="41"/>
        <end position="61"/>
    </location>
</feature>
<feature type="compositionally biased region" description="Polar residues" evidence="6">
    <location>
        <begin position="275"/>
        <end position="304"/>
    </location>
</feature>
<feature type="transmembrane region" description="Helical" evidence="7">
    <location>
        <begin position="96"/>
        <end position="113"/>
    </location>
</feature>
<feature type="region of interest" description="Disordered" evidence="6">
    <location>
        <begin position="275"/>
        <end position="322"/>
    </location>
</feature>
<comment type="caution">
    <text evidence="9">The sequence shown here is derived from an EMBL/GenBank/DDBJ whole genome shotgun (WGS) entry which is preliminary data.</text>
</comment>
<feature type="region of interest" description="Disordered" evidence="6">
    <location>
        <begin position="338"/>
        <end position="395"/>
    </location>
</feature>
<keyword evidence="3 7" id="KW-1133">Transmembrane helix</keyword>
<comment type="similarity">
    <text evidence="5">Belongs to the SAT4 family.</text>
</comment>
<gene>
    <name evidence="9" type="ORF">B0I35DRAFT_484739</name>
</gene>
<keyword evidence="4 7" id="KW-0472">Membrane</keyword>
<name>A0A8K0SEU4_9HYPO</name>
<comment type="subcellular location">
    <subcellularLocation>
        <location evidence="1">Membrane</location>
        <topology evidence="1">Multi-pass membrane protein</topology>
    </subcellularLocation>
</comment>
<evidence type="ECO:0000313" key="10">
    <source>
        <dbReference type="Proteomes" id="UP000813444"/>
    </source>
</evidence>
<evidence type="ECO:0000313" key="9">
    <source>
        <dbReference type="EMBL" id="KAH7304067.1"/>
    </source>
</evidence>
<dbReference type="EMBL" id="JAGPNK010000026">
    <property type="protein sequence ID" value="KAH7304067.1"/>
    <property type="molecule type" value="Genomic_DNA"/>
</dbReference>
<evidence type="ECO:0000256" key="1">
    <source>
        <dbReference type="ARBA" id="ARBA00004141"/>
    </source>
</evidence>
<feature type="transmembrane region" description="Helical" evidence="7">
    <location>
        <begin position="207"/>
        <end position="227"/>
    </location>
</feature>